<dbReference type="Gene3D" id="3.90.132.10">
    <property type="entry name" value="Leishmanolysin , domain 2"/>
    <property type="match status" value="1"/>
</dbReference>
<keyword evidence="2" id="KW-0645">Protease</keyword>
<dbReference type="GO" id="GO:0016020">
    <property type="term" value="C:membrane"/>
    <property type="evidence" value="ECO:0007669"/>
    <property type="project" value="InterPro"/>
</dbReference>
<keyword evidence="10" id="KW-1185">Reference proteome</keyword>
<keyword evidence="6 8" id="KW-0482">Metalloprotease</keyword>
<keyword evidence="5 8" id="KW-0862">Zinc</keyword>
<reference evidence="9" key="2">
    <citation type="journal article" date="2007" name="Science">
        <title>Draft genome sequence of the sexually transmitted pathogen Trichomonas vaginalis.</title>
        <authorList>
            <person name="Carlton J.M."/>
            <person name="Hirt R.P."/>
            <person name="Silva J.C."/>
            <person name="Delcher A.L."/>
            <person name="Schatz M."/>
            <person name="Zhao Q."/>
            <person name="Wortman J.R."/>
            <person name="Bidwell S.L."/>
            <person name="Alsmark U.C.M."/>
            <person name="Besteiro S."/>
            <person name="Sicheritz-Ponten T."/>
            <person name="Noel C.J."/>
            <person name="Dacks J.B."/>
            <person name="Foster P.G."/>
            <person name="Simillion C."/>
            <person name="Van de Peer Y."/>
            <person name="Miranda-Saavedra D."/>
            <person name="Barton G.J."/>
            <person name="Westrop G.D."/>
            <person name="Mueller S."/>
            <person name="Dessi D."/>
            <person name="Fiori P.L."/>
            <person name="Ren Q."/>
            <person name="Paulsen I."/>
            <person name="Zhang H."/>
            <person name="Bastida-Corcuera F.D."/>
            <person name="Simoes-Barbosa A."/>
            <person name="Brown M.T."/>
            <person name="Hayes R.D."/>
            <person name="Mukherjee M."/>
            <person name="Okumura C.Y."/>
            <person name="Schneider R."/>
            <person name="Smith A.J."/>
            <person name="Vanacova S."/>
            <person name="Villalvazo M."/>
            <person name="Haas B.J."/>
            <person name="Pertea M."/>
            <person name="Feldblyum T.V."/>
            <person name="Utterback T.R."/>
            <person name="Shu C.L."/>
            <person name="Osoegawa K."/>
            <person name="de Jong P.J."/>
            <person name="Hrdy I."/>
            <person name="Horvathova L."/>
            <person name="Zubacova Z."/>
            <person name="Dolezal P."/>
            <person name="Malik S.B."/>
            <person name="Logsdon J.M. Jr."/>
            <person name="Henze K."/>
            <person name="Gupta A."/>
            <person name="Wang C.C."/>
            <person name="Dunne R.L."/>
            <person name="Upcroft J.A."/>
            <person name="Upcroft P."/>
            <person name="White O."/>
            <person name="Salzberg S.L."/>
            <person name="Tang P."/>
            <person name="Chiu C.-H."/>
            <person name="Lee Y.-S."/>
            <person name="Embley T.M."/>
            <person name="Coombs G.H."/>
            <person name="Mottram J.C."/>
            <person name="Tachezy J."/>
            <person name="Fraser-Liggett C.M."/>
            <person name="Johnson P.J."/>
        </authorList>
    </citation>
    <scope>NUCLEOTIDE SEQUENCE [LARGE SCALE GENOMIC DNA]</scope>
    <source>
        <strain evidence="9">G3</strain>
    </source>
</reference>
<organism evidence="9 10">
    <name type="scientific">Trichomonas vaginalis (strain ATCC PRA-98 / G3)</name>
    <dbReference type="NCBI Taxonomy" id="412133"/>
    <lineage>
        <taxon>Eukaryota</taxon>
        <taxon>Metamonada</taxon>
        <taxon>Parabasalia</taxon>
        <taxon>Trichomonadida</taxon>
        <taxon>Trichomonadidae</taxon>
        <taxon>Trichomonas</taxon>
    </lineage>
</organism>
<dbReference type="GO" id="GO:0006508">
    <property type="term" value="P:proteolysis"/>
    <property type="evidence" value="ECO:0007669"/>
    <property type="project" value="UniProtKB-KW"/>
</dbReference>
<dbReference type="GO" id="GO:0046872">
    <property type="term" value="F:metal ion binding"/>
    <property type="evidence" value="ECO:0007669"/>
    <property type="project" value="UniProtKB-KW"/>
</dbReference>
<evidence type="ECO:0000256" key="7">
    <source>
        <dbReference type="PIRSR" id="PIRSR601577-1"/>
    </source>
</evidence>
<dbReference type="GO" id="GO:0007155">
    <property type="term" value="P:cell adhesion"/>
    <property type="evidence" value="ECO:0007669"/>
    <property type="project" value="InterPro"/>
</dbReference>
<accession>A2E5S5</accession>
<dbReference type="GO" id="GO:0004222">
    <property type="term" value="F:metalloendopeptidase activity"/>
    <property type="evidence" value="ECO:0007669"/>
    <property type="project" value="InterPro"/>
</dbReference>
<dbReference type="VEuPathDB" id="TrichDB:TVAGG3_0257050"/>
<feature type="binding site" evidence="8">
    <location>
        <position position="194"/>
    </location>
    <ligand>
        <name>Zn(2+)</name>
        <dbReference type="ChEBI" id="CHEBI:29105"/>
        <note>catalytic</note>
    </ligand>
</feature>
<dbReference type="EMBL" id="DS113309">
    <property type="protein sequence ID" value="EAY11995.1"/>
    <property type="molecule type" value="Genomic_DNA"/>
</dbReference>
<dbReference type="GO" id="GO:0005737">
    <property type="term" value="C:cytoplasm"/>
    <property type="evidence" value="ECO:0000318"/>
    <property type="project" value="GO_Central"/>
</dbReference>
<evidence type="ECO:0000256" key="8">
    <source>
        <dbReference type="PIRSR" id="PIRSR601577-2"/>
    </source>
</evidence>
<evidence type="ECO:0000313" key="9">
    <source>
        <dbReference type="EMBL" id="EAY11995.1"/>
    </source>
</evidence>
<proteinExistence type="inferred from homology"/>
<dbReference type="InParanoid" id="A2E5S5"/>
<dbReference type="PANTHER" id="PTHR10942:SF0">
    <property type="entry name" value="LEISHMANOLYSIN-LIKE PEPTIDASE"/>
    <property type="match status" value="1"/>
</dbReference>
<dbReference type="Proteomes" id="UP000001542">
    <property type="component" value="Unassembled WGS sequence"/>
</dbReference>
<dbReference type="Gene3D" id="3.10.170.20">
    <property type="match status" value="1"/>
</dbReference>
<feature type="binding site" evidence="8">
    <location>
        <position position="280"/>
    </location>
    <ligand>
        <name>Zn(2+)</name>
        <dbReference type="ChEBI" id="CHEBI:29105"/>
        <note>catalytic</note>
    </ligand>
</feature>
<dbReference type="SMR" id="A2E5S5"/>
<comment type="similarity">
    <text evidence="1">Belongs to the peptidase M8 family.</text>
</comment>
<keyword evidence="3 8" id="KW-0479">Metal-binding</keyword>
<evidence type="ECO:0000256" key="5">
    <source>
        <dbReference type="ARBA" id="ARBA00022833"/>
    </source>
</evidence>
<dbReference type="PANTHER" id="PTHR10942">
    <property type="entry name" value="LEISHMANOLYSIN-LIKE PEPTIDASE"/>
    <property type="match status" value="1"/>
</dbReference>
<comment type="cofactor">
    <cofactor evidence="8">
        <name>Zn(2+)</name>
        <dbReference type="ChEBI" id="CHEBI:29105"/>
    </cofactor>
    <text evidence="8">Binds 1 zinc ion per subunit.</text>
</comment>
<dbReference type="RefSeq" id="XP_001324218.1">
    <property type="nucleotide sequence ID" value="XM_001324183.1"/>
</dbReference>
<feature type="binding site" evidence="8">
    <location>
        <position position="198"/>
    </location>
    <ligand>
        <name>Zn(2+)</name>
        <dbReference type="ChEBI" id="CHEBI:29105"/>
        <note>catalytic</note>
    </ligand>
</feature>
<dbReference type="SUPFAM" id="SSF55486">
    <property type="entry name" value="Metalloproteases ('zincins'), catalytic domain"/>
    <property type="match status" value="1"/>
</dbReference>
<evidence type="ECO:0000256" key="6">
    <source>
        <dbReference type="ARBA" id="ARBA00023049"/>
    </source>
</evidence>
<evidence type="ECO:0000256" key="2">
    <source>
        <dbReference type="ARBA" id="ARBA00022670"/>
    </source>
</evidence>
<feature type="active site" evidence="7">
    <location>
        <position position="195"/>
    </location>
</feature>
<protein>
    <submittedName>
        <fullName evidence="9">GP63-like</fullName>
    </submittedName>
</protein>
<sequence length="408" mass="46528">MLIVFAFYLALRCNYDDRIKNATIRAGHNRVSLSNKISSKWKPIRITVNNDILEGKEESPLSCYNVGQIIEYDDEGVHTCEEQDIITQKQITTIRQTMDNVVNFLSNTLKVQSIIGSIRYGEGNEAIEFNNSDFVIMTSHRYSSSFVASAMSLDTDDTYWRPTIGMIYFNTRDIPNEPVNESDWKNEFFFTVLHEITHALGFSNNMFEHYHPHENPEPYKDISCKLTKYGKTFSFLVTPHSHIFAKKRFGVDVFTGDNGTSCPSGIELEDGGSEGTAGSHLEMRTYYTEYMIGMVTYSNGPFVRFTDATMAVLLDTGNYKINWANIKPLVYGHQESINGNPIPGFAIDPPQITFPSNYLTIINEGTRIDLTGFDYRYYGSGKVIYPESRVNCNDEIFVQYCQAKRFIL</sequence>
<reference evidence="9" key="1">
    <citation type="submission" date="2006-10" db="EMBL/GenBank/DDBJ databases">
        <authorList>
            <person name="Amadeo P."/>
            <person name="Zhao Q."/>
            <person name="Wortman J."/>
            <person name="Fraser-Liggett C."/>
            <person name="Carlton J."/>
        </authorList>
    </citation>
    <scope>NUCLEOTIDE SEQUENCE</scope>
    <source>
        <strain evidence="9">G3</strain>
    </source>
</reference>
<keyword evidence="4" id="KW-0378">Hydrolase</keyword>
<dbReference type="VEuPathDB" id="TrichDB:TVAG_271780"/>
<gene>
    <name evidence="9" type="ORF">TVAG_271780</name>
</gene>
<dbReference type="eggNOG" id="KOG2556">
    <property type="taxonomic scope" value="Eukaryota"/>
</dbReference>
<dbReference type="KEGG" id="tva:4769955"/>
<dbReference type="InterPro" id="IPR001577">
    <property type="entry name" value="Peptidase_M8"/>
</dbReference>
<dbReference type="FunFam" id="3.90.132.10:FF:000003">
    <property type="entry name" value="GP63-like"/>
    <property type="match status" value="1"/>
</dbReference>
<dbReference type="AlphaFoldDB" id="A2E5S5"/>
<dbReference type="GO" id="GO:0008233">
    <property type="term" value="F:peptidase activity"/>
    <property type="evidence" value="ECO:0000318"/>
    <property type="project" value="GO_Central"/>
</dbReference>
<evidence type="ECO:0000256" key="3">
    <source>
        <dbReference type="ARBA" id="ARBA00022723"/>
    </source>
</evidence>
<evidence type="ECO:0000256" key="4">
    <source>
        <dbReference type="ARBA" id="ARBA00022801"/>
    </source>
</evidence>
<evidence type="ECO:0000313" key="10">
    <source>
        <dbReference type="Proteomes" id="UP000001542"/>
    </source>
</evidence>
<evidence type="ECO:0000256" key="1">
    <source>
        <dbReference type="ARBA" id="ARBA00005860"/>
    </source>
</evidence>
<name>A2E5S5_TRIV3</name>
<dbReference type="Pfam" id="PF01457">
    <property type="entry name" value="Peptidase_M8"/>
    <property type="match status" value="1"/>
</dbReference>
<dbReference type="OrthoDB" id="527990at2759"/>
<dbReference type="FunFam" id="3.10.170.20:FF:000003">
    <property type="entry name" value="GP63-like"/>
    <property type="match status" value="1"/>
</dbReference>